<reference evidence="1 2" key="1">
    <citation type="journal article" date="2023" name="G3 (Bethesda)">
        <title>A chromosome-length genome assembly and annotation of blackberry (Rubus argutus, cv. 'Hillquist').</title>
        <authorList>
            <person name="Bruna T."/>
            <person name="Aryal R."/>
            <person name="Dudchenko O."/>
            <person name="Sargent D.J."/>
            <person name="Mead D."/>
            <person name="Buti M."/>
            <person name="Cavallini A."/>
            <person name="Hytonen T."/>
            <person name="Andres J."/>
            <person name="Pham M."/>
            <person name="Weisz D."/>
            <person name="Mascagni F."/>
            <person name="Usai G."/>
            <person name="Natali L."/>
            <person name="Bassil N."/>
            <person name="Fernandez G.E."/>
            <person name="Lomsadze A."/>
            <person name="Armour M."/>
            <person name="Olukolu B."/>
            <person name="Poorten T."/>
            <person name="Britton C."/>
            <person name="Davik J."/>
            <person name="Ashrafi H."/>
            <person name="Aiden E.L."/>
            <person name="Borodovsky M."/>
            <person name="Worthington M."/>
        </authorList>
    </citation>
    <scope>NUCLEOTIDE SEQUENCE [LARGE SCALE GENOMIC DNA]</scope>
    <source>
        <strain evidence="1">PI 553951</strain>
    </source>
</reference>
<dbReference type="AlphaFoldDB" id="A0AAW1VV50"/>
<keyword evidence="2" id="KW-1185">Reference proteome</keyword>
<organism evidence="1 2">
    <name type="scientific">Rubus argutus</name>
    <name type="common">Southern blackberry</name>
    <dbReference type="NCBI Taxonomy" id="59490"/>
    <lineage>
        <taxon>Eukaryota</taxon>
        <taxon>Viridiplantae</taxon>
        <taxon>Streptophyta</taxon>
        <taxon>Embryophyta</taxon>
        <taxon>Tracheophyta</taxon>
        <taxon>Spermatophyta</taxon>
        <taxon>Magnoliopsida</taxon>
        <taxon>eudicotyledons</taxon>
        <taxon>Gunneridae</taxon>
        <taxon>Pentapetalae</taxon>
        <taxon>rosids</taxon>
        <taxon>fabids</taxon>
        <taxon>Rosales</taxon>
        <taxon>Rosaceae</taxon>
        <taxon>Rosoideae</taxon>
        <taxon>Rosoideae incertae sedis</taxon>
        <taxon>Rubus</taxon>
    </lineage>
</organism>
<gene>
    <name evidence="1" type="ORF">M0R45_035748</name>
</gene>
<name>A0AAW1VV50_RUBAR</name>
<dbReference type="Proteomes" id="UP001457282">
    <property type="component" value="Unassembled WGS sequence"/>
</dbReference>
<evidence type="ECO:0000313" key="1">
    <source>
        <dbReference type="EMBL" id="KAK9911866.1"/>
    </source>
</evidence>
<dbReference type="EMBL" id="JBEDUW010000007">
    <property type="protein sequence ID" value="KAK9911866.1"/>
    <property type="molecule type" value="Genomic_DNA"/>
</dbReference>
<comment type="caution">
    <text evidence="1">The sequence shown here is derived from an EMBL/GenBank/DDBJ whole genome shotgun (WGS) entry which is preliminary data.</text>
</comment>
<sequence>MNSITGVASGLDGLGDSAVGAVCADHYFHGQRLARVVLGVEHDVGRVGGGRDLEAADEAGDEAGVAEEGVEYFAAAHGDEFVGLESFAEIDGEIRGVEDPHAGDVAIDEAGGNVELVIMQRGLEDFEALILMVRKRGFVWRGAENRPPKMAACIAEVTVAAFKFFSKPKKCSGSGLMAWRLTGNPHWVETFLNANLKLRLCLRRNMVASSSASSVSPPFHFKFDYYVLLVVYVKVDEEVLRTSSQYNGLEDFEHIDVQVGDAIKVLEKLSPLANEHHLGSLAAHRVYDCSGVDGHSDIDIKLDVIMDDLGSRIGGYIECGAGQVVDCYRFVKWLEDTTVTSNHENIKGIILVSVPIVILGPLVVEGHRRLFGYAPLFFNKGVNLLGIVMAIVSEL</sequence>
<protein>
    <submittedName>
        <fullName evidence="1">Uncharacterized protein</fullName>
    </submittedName>
</protein>
<evidence type="ECO:0000313" key="2">
    <source>
        <dbReference type="Proteomes" id="UP001457282"/>
    </source>
</evidence>
<accession>A0AAW1VV50</accession>
<proteinExistence type="predicted"/>